<evidence type="ECO:0000313" key="2">
    <source>
        <dbReference type="EMBL" id="ETJ37664.1"/>
    </source>
</evidence>
<accession>W1Y942</accession>
<feature type="non-terminal residue" evidence="2">
    <location>
        <position position="1"/>
    </location>
</feature>
<sequence length="102" mass="11217">AGSANHPSAGLGPTHNSQTAQKSTASTHENAVPDEKPDHVDDGTTHDEADDDSIHRQRRQHRCHTDESDGSVHIPTLVVRTLTFHEGNPKFPRQRRDEKGSP</sequence>
<reference evidence="2" key="1">
    <citation type="submission" date="2013-12" db="EMBL/GenBank/DDBJ databases">
        <title>A Varibaculum cambriense genome reconstructed from a premature infant gut community with otherwise low bacterial novelty that shifts toward anaerobic metabolism during the third week of life.</title>
        <authorList>
            <person name="Brown C.T."/>
            <person name="Sharon I."/>
            <person name="Thomas B.C."/>
            <person name="Castelle C.J."/>
            <person name="Morowitz M.J."/>
            <person name="Banfield J.F."/>
        </authorList>
    </citation>
    <scope>NUCLEOTIDE SEQUENCE</scope>
</reference>
<feature type="region of interest" description="Disordered" evidence="1">
    <location>
        <begin position="1"/>
        <end position="102"/>
    </location>
</feature>
<feature type="non-terminal residue" evidence="2">
    <location>
        <position position="102"/>
    </location>
</feature>
<dbReference type="EMBL" id="AZMM01008131">
    <property type="protein sequence ID" value="ETJ37664.1"/>
    <property type="molecule type" value="Genomic_DNA"/>
</dbReference>
<dbReference type="AlphaFoldDB" id="W1Y942"/>
<organism evidence="2">
    <name type="scientific">human gut metagenome</name>
    <dbReference type="NCBI Taxonomy" id="408170"/>
    <lineage>
        <taxon>unclassified sequences</taxon>
        <taxon>metagenomes</taxon>
        <taxon>organismal metagenomes</taxon>
    </lineage>
</organism>
<evidence type="ECO:0000256" key="1">
    <source>
        <dbReference type="SAM" id="MobiDB-lite"/>
    </source>
</evidence>
<protein>
    <submittedName>
        <fullName evidence="2">Uncharacterized protein</fullName>
    </submittedName>
</protein>
<name>W1Y942_9ZZZZ</name>
<feature type="compositionally biased region" description="Basic and acidic residues" evidence="1">
    <location>
        <begin position="31"/>
        <end position="55"/>
    </location>
</feature>
<proteinExistence type="predicted"/>
<feature type="compositionally biased region" description="Polar residues" evidence="1">
    <location>
        <begin position="14"/>
        <end position="29"/>
    </location>
</feature>
<comment type="caution">
    <text evidence="2">The sequence shown here is derived from an EMBL/GenBank/DDBJ whole genome shotgun (WGS) entry which is preliminary data.</text>
</comment>
<gene>
    <name evidence="2" type="ORF">Q604_UNBC08131G0001</name>
</gene>